<feature type="region of interest" description="Disordered" evidence="7">
    <location>
        <begin position="282"/>
        <end position="306"/>
    </location>
</feature>
<dbReference type="SMART" id="SM00879">
    <property type="entry name" value="Brix"/>
    <property type="match status" value="1"/>
</dbReference>
<sequence>MVRVEKTKTRKGKRVLDDRAPKTIENDKKALFLKGNKTNEIINHAMMDLYDLKKPLAAKMDRHNPFHLFEDETVIERWGSKFDASLFVMGSNSKKRPNLLTFGRLHDGQLLDMAELRITAYQSASNFEVSKMTLGSKPCVVLEGSEFESDPDMKRIGNLFVDWFRGPTVSKVRLEGLETVIVFTAGKDEVLMRVYRTQLKKSSTATPRVELLEMGPSLNFALMRRKLADTSLFKEACKKPAALIAKRRKNLSEDVFGNQLARVHLGKQNTDAIQTRKVKALRDTPLVDDNEAEEDHGSDDEPMESD</sequence>
<reference evidence="9" key="1">
    <citation type="submission" date="2020-10" db="EMBL/GenBank/DDBJ databases">
        <authorList>
            <person name="Kikuchi T."/>
        </authorList>
    </citation>
    <scope>NUCLEOTIDE SEQUENCE</scope>
    <source>
        <strain evidence="9">NKZ352</strain>
    </source>
</reference>
<dbReference type="Proteomes" id="UP000835052">
    <property type="component" value="Unassembled WGS sequence"/>
</dbReference>
<organism evidence="9 10">
    <name type="scientific">Caenorhabditis auriculariae</name>
    <dbReference type="NCBI Taxonomy" id="2777116"/>
    <lineage>
        <taxon>Eukaryota</taxon>
        <taxon>Metazoa</taxon>
        <taxon>Ecdysozoa</taxon>
        <taxon>Nematoda</taxon>
        <taxon>Chromadorea</taxon>
        <taxon>Rhabditida</taxon>
        <taxon>Rhabditina</taxon>
        <taxon>Rhabditomorpha</taxon>
        <taxon>Rhabditoidea</taxon>
        <taxon>Rhabditidae</taxon>
        <taxon>Peloderinae</taxon>
        <taxon>Caenorhabditis</taxon>
    </lineage>
</organism>
<dbReference type="GO" id="GO:0000027">
    <property type="term" value="P:ribosomal large subunit assembly"/>
    <property type="evidence" value="ECO:0007669"/>
    <property type="project" value="InterPro"/>
</dbReference>
<evidence type="ECO:0000256" key="1">
    <source>
        <dbReference type="ARBA" id="ARBA00004604"/>
    </source>
</evidence>
<dbReference type="InterPro" id="IPR039770">
    <property type="entry name" value="Rpf2"/>
</dbReference>
<evidence type="ECO:0000256" key="2">
    <source>
        <dbReference type="ARBA" id="ARBA00010782"/>
    </source>
</evidence>
<evidence type="ECO:0000313" key="10">
    <source>
        <dbReference type="Proteomes" id="UP000835052"/>
    </source>
</evidence>
<dbReference type="OrthoDB" id="407658at2759"/>
<evidence type="ECO:0000256" key="7">
    <source>
        <dbReference type="SAM" id="MobiDB-lite"/>
    </source>
</evidence>
<accession>A0A8S1GN47</accession>
<evidence type="ECO:0000256" key="3">
    <source>
        <dbReference type="ARBA" id="ARBA00020387"/>
    </source>
</evidence>
<dbReference type="Pfam" id="PF04427">
    <property type="entry name" value="Brix"/>
    <property type="match status" value="1"/>
</dbReference>
<dbReference type="AlphaFoldDB" id="A0A8S1GN47"/>
<evidence type="ECO:0000259" key="8">
    <source>
        <dbReference type="PROSITE" id="PS50833"/>
    </source>
</evidence>
<evidence type="ECO:0000256" key="6">
    <source>
        <dbReference type="RuleBase" id="RU367086"/>
    </source>
</evidence>
<dbReference type="EMBL" id="CAJGYM010000001">
    <property type="protein sequence ID" value="CAD6184546.1"/>
    <property type="molecule type" value="Genomic_DNA"/>
</dbReference>
<dbReference type="GO" id="GO:0000463">
    <property type="term" value="P:maturation of LSU-rRNA from tricistronic rRNA transcript (SSU-rRNA, 5.8S rRNA, LSU-rRNA)"/>
    <property type="evidence" value="ECO:0007669"/>
    <property type="project" value="TreeGrafter"/>
</dbReference>
<feature type="domain" description="Brix" evidence="8">
    <location>
        <begin position="28"/>
        <end position="231"/>
    </location>
</feature>
<comment type="similarity">
    <text evidence="2 6">Belongs to the RPF2 family.</text>
</comment>
<comment type="caution">
    <text evidence="9">The sequence shown here is derived from an EMBL/GenBank/DDBJ whole genome shotgun (WGS) entry which is preliminary data.</text>
</comment>
<protein>
    <recommendedName>
        <fullName evidence="3 6">Ribosome production factor 2 homolog</fullName>
    </recommendedName>
    <alternativeName>
        <fullName evidence="5 6">Ribosome biogenesis protein RPF2 homolog</fullName>
    </alternativeName>
</protein>
<evidence type="ECO:0000256" key="4">
    <source>
        <dbReference type="ARBA" id="ARBA00023242"/>
    </source>
</evidence>
<dbReference type="PROSITE" id="PS50833">
    <property type="entry name" value="BRIX"/>
    <property type="match status" value="1"/>
</dbReference>
<gene>
    <name evidence="9" type="ORF">CAUJ_LOCUS465</name>
</gene>
<name>A0A8S1GN47_9PELO</name>
<feature type="compositionally biased region" description="Acidic residues" evidence="7">
    <location>
        <begin position="286"/>
        <end position="306"/>
    </location>
</feature>
<proteinExistence type="inferred from homology"/>
<dbReference type="PANTHER" id="PTHR12728">
    <property type="entry name" value="BRIX DOMAIN CONTAINING PROTEIN"/>
    <property type="match status" value="1"/>
</dbReference>
<dbReference type="PANTHER" id="PTHR12728:SF0">
    <property type="entry name" value="RIBOSOME PRODUCTION FACTOR 2 HOMOLOG"/>
    <property type="match status" value="1"/>
</dbReference>
<comment type="subcellular location">
    <subcellularLocation>
        <location evidence="1 6">Nucleus</location>
        <location evidence="1 6">Nucleolus</location>
    </subcellularLocation>
</comment>
<dbReference type="GO" id="GO:0005730">
    <property type="term" value="C:nucleolus"/>
    <property type="evidence" value="ECO:0007669"/>
    <property type="project" value="UniProtKB-SubCell"/>
</dbReference>
<dbReference type="GO" id="GO:0019843">
    <property type="term" value="F:rRNA binding"/>
    <property type="evidence" value="ECO:0007669"/>
    <property type="project" value="UniProtKB-UniRule"/>
</dbReference>
<evidence type="ECO:0000313" key="9">
    <source>
        <dbReference type="EMBL" id="CAD6184546.1"/>
    </source>
</evidence>
<keyword evidence="10" id="KW-1185">Reference proteome</keyword>
<dbReference type="InterPro" id="IPR007109">
    <property type="entry name" value="Brix"/>
</dbReference>
<evidence type="ECO:0000256" key="5">
    <source>
        <dbReference type="ARBA" id="ARBA00030889"/>
    </source>
</evidence>
<keyword evidence="4 6" id="KW-0539">Nucleus</keyword>